<evidence type="ECO:0000256" key="5">
    <source>
        <dbReference type="PIRSR" id="PIRSR015894-1"/>
    </source>
</evidence>
<dbReference type="PANTHER" id="PTHR10738:SF0">
    <property type="entry name" value="PROTEIN ARGININE N-METHYLTRANSFERASE 5"/>
    <property type="match status" value="1"/>
</dbReference>
<evidence type="ECO:0000256" key="2">
    <source>
        <dbReference type="ARBA" id="ARBA00022603"/>
    </source>
</evidence>
<dbReference type="Pfam" id="PF17285">
    <property type="entry name" value="PRMT5_TIM"/>
    <property type="match status" value="1"/>
</dbReference>
<evidence type="ECO:0000259" key="10">
    <source>
        <dbReference type="Pfam" id="PF17285"/>
    </source>
</evidence>
<dbReference type="InterPro" id="IPR007857">
    <property type="entry name" value="Arg_MeTrfase_PRMT5"/>
</dbReference>
<feature type="binding site" evidence="6">
    <location>
        <begin position="263"/>
        <end position="264"/>
    </location>
    <ligand>
        <name>S-adenosyl-L-methionine</name>
        <dbReference type="ChEBI" id="CHEBI:59789"/>
    </ligand>
</feature>
<dbReference type="GO" id="GO:0006355">
    <property type="term" value="P:regulation of DNA-templated transcription"/>
    <property type="evidence" value="ECO:0007669"/>
    <property type="project" value="TreeGrafter"/>
</dbReference>
<evidence type="ECO:0000256" key="8">
    <source>
        <dbReference type="PROSITE-ProRule" id="PRU01015"/>
    </source>
</evidence>
<feature type="domain" description="PRMT5 TIM barrel" evidence="10">
    <location>
        <begin position="8"/>
        <end position="113"/>
    </location>
</feature>
<dbReference type="AlphaFoldDB" id="A0A5K3ES72"/>
<dbReference type="InterPro" id="IPR029063">
    <property type="entry name" value="SAM-dependent_MTases_sf"/>
</dbReference>
<dbReference type="PANTHER" id="PTHR10738">
    <property type="entry name" value="PROTEIN ARGININE N-METHYLTRANSFERASE 5"/>
    <property type="match status" value="1"/>
</dbReference>
<proteinExistence type="predicted"/>
<keyword evidence="2 8" id="KW-0489">Methyltransferase</keyword>
<dbReference type="GO" id="GO:0016274">
    <property type="term" value="F:protein-arginine N-methyltransferase activity"/>
    <property type="evidence" value="ECO:0007669"/>
    <property type="project" value="InterPro"/>
</dbReference>
<sequence length="487" mass="54569">MSIGKVISSPWHWWSQLICLAGPTVCDALGLLLEVPLNLPSEAIINRWLSEPVCCLSLSTDLFTTNSKGYPVLSQAHQKVLRQFLKINSQVLITGQSHHERGLAVYQQYVNWIWKCTVEGKSLYEKHSRGLEDQLQEPLQPLQDNLSSATYGVFEMDPYKYKAYEEAIYLALLDRSGNSKSSQCANIPVVDAATSVQIFFPQIVYILGAGQGPFVDASLQASKRSGCPIRIYVIEKNPNALLTLKRRIQTDWQGKDVHLVPGDMRQLPHPPLEKADIFVSELLGSFGDNELSPECLDGAQHMLKDDGISIPASYTSYVAPLQSLRIHLEASRCGGGVRGPDRIQKQLETPYVIRLSNFQLLAPPERAFTFKHPRSDLSTKPNTRYCCLTFTPTEDGTIHGFAGYFDSVLYGKITLSIHPQRHSLNMLSWFPMVFPLTSAVQVRALQKITFHIWRCASARNVWYEWAITEPAVSMIHNSAGSAYKMGL</sequence>
<reference evidence="12" key="1">
    <citation type="submission" date="2019-11" db="UniProtKB">
        <authorList>
            <consortium name="WormBaseParasite"/>
        </authorList>
    </citation>
    <scope>IDENTIFICATION</scope>
</reference>
<organism evidence="12">
    <name type="scientific">Mesocestoides corti</name>
    <name type="common">Flatworm</name>
    <dbReference type="NCBI Taxonomy" id="53468"/>
    <lineage>
        <taxon>Eukaryota</taxon>
        <taxon>Metazoa</taxon>
        <taxon>Spiralia</taxon>
        <taxon>Lophotrochozoa</taxon>
        <taxon>Platyhelminthes</taxon>
        <taxon>Cestoda</taxon>
        <taxon>Eucestoda</taxon>
        <taxon>Cyclophyllidea</taxon>
        <taxon>Mesocestoididae</taxon>
        <taxon>Mesocestoides</taxon>
    </lineage>
</organism>
<feature type="site" description="Critical for specifying symmetric addition of methyl groups" evidence="7">
    <location>
        <position position="154"/>
    </location>
</feature>
<feature type="active site" description="Proton donor/acceptor" evidence="5">
    <location>
        <position position="290"/>
    </location>
</feature>
<keyword evidence="3 8" id="KW-0808">Transferase</keyword>
<dbReference type="Pfam" id="PF05185">
    <property type="entry name" value="PRMT5"/>
    <property type="match status" value="1"/>
</dbReference>
<feature type="domain" description="PRMT5 oligomerisation" evidence="11">
    <location>
        <begin position="313"/>
        <end position="485"/>
    </location>
</feature>
<dbReference type="Pfam" id="PF17286">
    <property type="entry name" value="PRMT5_C"/>
    <property type="match status" value="1"/>
</dbReference>
<evidence type="ECO:0000256" key="3">
    <source>
        <dbReference type="ARBA" id="ARBA00022679"/>
    </source>
</evidence>
<dbReference type="InterPro" id="IPR035247">
    <property type="entry name" value="PRMT5_TIM"/>
</dbReference>
<dbReference type="Gene3D" id="3.40.50.150">
    <property type="entry name" value="Vaccinia Virus protein VP39"/>
    <property type="match status" value="1"/>
</dbReference>
<evidence type="ECO:0000256" key="4">
    <source>
        <dbReference type="ARBA" id="ARBA00022691"/>
    </source>
</evidence>
<dbReference type="GO" id="GO:0005634">
    <property type="term" value="C:nucleus"/>
    <property type="evidence" value="ECO:0007669"/>
    <property type="project" value="TreeGrafter"/>
</dbReference>
<dbReference type="InterPro" id="IPR035248">
    <property type="entry name" value="PRMT5_C"/>
</dbReference>
<evidence type="ECO:0000256" key="7">
    <source>
        <dbReference type="PIRSR" id="PIRSR015894-3"/>
    </source>
</evidence>
<dbReference type="Gene3D" id="3.20.20.150">
    <property type="entry name" value="Divalent-metal-dependent TIM barrel enzymes"/>
    <property type="match status" value="1"/>
</dbReference>
<feature type="binding site" evidence="6">
    <location>
        <position position="151"/>
    </location>
    <ligand>
        <name>S-adenosyl-L-methionine</name>
        <dbReference type="ChEBI" id="CHEBI:59789"/>
    </ligand>
</feature>
<dbReference type="InterPro" id="IPR025799">
    <property type="entry name" value="Arg_MeTrfase"/>
</dbReference>
<evidence type="ECO:0000256" key="1">
    <source>
        <dbReference type="ARBA" id="ARBA00018777"/>
    </source>
</evidence>
<accession>A0A5K3ES72</accession>
<dbReference type="PROSITE" id="PS51678">
    <property type="entry name" value="SAM_MT_PRMT"/>
    <property type="match status" value="1"/>
</dbReference>
<feature type="active site" description="Proton donor/acceptor" evidence="5">
    <location>
        <position position="281"/>
    </location>
</feature>
<dbReference type="GO" id="GO:0005829">
    <property type="term" value="C:cytosol"/>
    <property type="evidence" value="ECO:0007669"/>
    <property type="project" value="TreeGrafter"/>
</dbReference>
<dbReference type="PIRSF" id="PIRSF015894">
    <property type="entry name" value="Skb1_MeTrfase"/>
    <property type="match status" value="1"/>
</dbReference>
<protein>
    <recommendedName>
        <fullName evidence="1">Protein arginine N-methyltransferase 5</fullName>
    </recommendedName>
</protein>
<evidence type="ECO:0000259" key="9">
    <source>
        <dbReference type="Pfam" id="PF05185"/>
    </source>
</evidence>
<evidence type="ECO:0000259" key="11">
    <source>
        <dbReference type="Pfam" id="PF17286"/>
    </source>
</evidence>
<feature type="domain" description="PRMT5 arginine-N-methyltransferase" evidence="9">
    <location>
        <begin position="125"/>
        <end position="310"/>
    </location>
</feature>
<keyword evidence="4 6" id="KW-0949">S-adenosyl-L-methionine</keyword>
<name>A0A5K3ES72_MESCO</name>
<evidence type="ECO:0000256" key="6">
    <source>
        <dbReference type="PIRSR" id="PIRSR015894-2"/>
    </source>
</evidence>
<evidence type="ECO:0000313" key="12">
    <source>
        <dbReference type="WBParaSite" id="MCU_002694-RA"/>
    </source>
</evidence>
<dbReference type="GO" id="GO:0032259">
    <property type="term" value="P:methylation"/>
    <property type="evidence" value="ECO:0007669"/>
    <property type="project" value="UniProtKB-KW"/>
</dbReference>
<dbReference type="InterPro" id="IPR035075">
    <property type="entry name" value="PRMT5"/>
</dbReference>
<dbReference type="SUPFAM" id="SSF53335">
    <property type="entry name" value="S-adenosyl-L-methionine-dependent methyltransferases"/>
    <property type="match status" value="1"/>
</dbReference>
<feature type="binding site" evidence="6">
    <location>
        <begin position="160"/>
        <end position="161"/>
    </location>
    <ligand>
        <name>S-adenosyl-L-methionine</name>
        <dbReference type="ChEBI" id="CHEBI:59789"/>
    </ligand>
</feature>
<dbReference type="Gene3D" id="2.70.160.11">
    <property type="entry name" value="Hnrnp arginine n-methyltransferase1"/>
    <property type="match status" value="1"/>
</dbReference>
<feature type="binding site" evidence="6">
    <location>
        <position position="235"/>
    </location>
    <ligand>
        <name>S-adenosyl-L-methionine</name>
        <dbReference type="ChEBI" id="CHEBI:59789"/>
    </ligand>
</feature>
<dbReference type="WBParaSite" id="MCU_002694-RA">
    <property type="protein sequence ID" value="MCU_002694-RA"/>
    <property type="gene ID" value="MCU_002694"/>
</dbReference>